<dbReference type="Proteomes" id="UP000244037">
    <property type="component" value="Unassembled WGS sequence"/>
</dbReference>
<dbReference type="RefSeq" id="WP_281258221.1">
    <property type="nucleotide sequence ID" value="NZ_QAYC01000005.1"/>
</dbReference>
<protein>
    <submittedName>
        <fullName evidence="2">Uncharacterized protein</fullName>
    </submittedName>
</protein>
<organism evidence="2 3">
    <name type="scientific">Rhodovulum kholense</name>
    <dbReference type="NCBI Taxonomy" id="453584"/>
    <lineage>
        <taxon>Bacteria</taxon>
        <taxon>Pseudomonadati</taxon>
        <taxon>Pseudomonadota</taxon>
        <taxon>Alphaproteobacteria</taxon>
        <taxon>Rhodobacterales</taxon>
        <taxon>Paracoccaceae</taxon>
        <taxon>Rhodovulum</taxon>
    </lineage>
</organism>
<gene>
    <name evidence="2" type="ORF">C8N38_10597</name>
</gene>
<evidence type="ECO:0000313" key="3">
    <source>
        <dbReference type="Proteomes" id="UP000244037"/>
    </source>
</evidence>
<dbReference type="EMBL" id="QAYC01000005">
    <property type="protein sequence ID" value="PTW50141.1"/>
    <property type="molecule type" value="Genomic_DNA"/>
</dbReference>
<feature type="compositionally biased region" description="Low complexity" evidence="1">
    <location>
        <begin position="1"/>
        <end position="14"/>
    </location>
</feature>
<sequence length="41" mass="4225">MASPPSSQPRPVSSKGDSARPRPDSAPDSTKGPVFGDWASI</sequence>
<name>A0A8E3AQV4_9RHOB</name>
<dbReference type="AlphaFoldDB" id="A0A8E3AQV4"/>
<feature type="region of interest" description="Disordered" evidence="1">
    <location>
        <begin position="1"/>
        <end position="41"/>
    </location>
</feature>
<comment type="caution">
    <text evidence="2">The sequence shown here is derived from an EMBL/GenBank/DDBJ whole genome shotgun (WGS) entry which is preliminary data.</text>
</comment>
<evidence type="ECO:0000256" key="1">
    <source>
        <dbReference type="SAM" id="MobiDB-lite"/>
    </source>
</evidence>
<accession>A0A8E3AQV4</accession>
<keyword evidence="3" id="KW-1185">Reference proteome</keyword>
<proteinExistence type="predicted"/>
<reference evidence="2 3" key="1">
    <citation type="submission" date="2018-04" db="EMBL/GenBank/DDBJ databases">
        <title>Genomic Encyclopedia of Archaeal and Bacterial Type Strains, Phase II (KMG-II): from individual species to whole genera.</title>
        <authorList>
            <person name="Goeker M."/>
        </authorList>
    </citation>
    <scope>NUCLEOTIDE SEQUENCE [LARGE SCALE GENOMIC DNA]</scope>
    <source>
        <strain evidence="2 3">DSM 19783</strain>
    </source>
</reference>
<evidence type="ECO:0000313" key="2">
    <source>
        <dbReference type="EMBL" id="PTW50141.1"/>
    </source>
</evidence>